<sequence length="521" mass="55968">MGEVKQKVATEDILEEDDEKRSSENSAPPVILDLNEGFGEGSDEGEAGDDDDGNEEDGDDGGSTSEVEGGRSSSSNNSSTNHTSMSNKDCDMDSSSKGEGSGQRALIVRQYNRSKLPRLRWTPDLHMAFVHAVERLGGQERATPKLVLQMMNVRGLSIAHVKSHLQMYRSKKLDHESAGHERAAISSVFSPMDFHMMRRGDHRFHDMFLHRAPGSVISSGRLLHNGEFFGSRNAVSPESASRLHALLQRRQQPSMQTFDFKNYSSSLRDQEWSFNQHAAAASAGAVNDHGPTKGLIHDMILRKNGRPTSHLFDVRDAIASNRTSSDAAGAASHGARVVRSTDWNGNSSSRPLSARTMSAAASTGVPLGSHHLLSRGRGSSNVTSSSDPVVTSEALGSRLQTLLEPSKVIGEMCAGTRTTKRMKTPMEGNGGTPDLQLSLSPNDDMGGDAERKFLGIGLSEQEVDDSGKTTLPLSLSLSLRGGEWSGGDDARRLEAATGSSGNKAALGRSTLDLTMSIKALE</sequence>
<keyword evidence="2" id="KW-0238">DNA-binding</keyword>
<dbReference type="InterPro" id="IPR017930">
    <property type="entry name" value="Myb_dom"/>
</dbReference>
<dbReference type="Gene3D" id="1.10.10.60">
    <property type="entry name" value="Homeodomain-like"/>
    <property type="match status" value="1"/>
</dbReference>
<organism evidence="7 8">
    <name type="scientific">Miscanthus lutarioriparius</name>
    <dbReference type="NCBI Taxonomy" id="422564"/>
    <lineage>
        <taxon>Eukaryota</taxon>
        <taxon>Viridiplantae</taxon>
        <taxon>Streptophyta</taxon>
        <taxon>Embryophyta</taxon>
        <taxon>Tracheophyta</taxon>
        <taxon>Spermatophyta</taxon>
        <taxon>Magnoliopsida</taxon>
        <taxon>Liliopsida</taxon>
        <taxon>Poales</taxon>
        <taxon>Poaceae</taxon>
        <taxon>PACMAD clade</taxon>
        <taxon>Panicoideae</taxon>
        <taxon>Andropogonodae</taxon>
        <taxon>Andropogoneae</taxon>
        <taxon>Saccharinae</taxon>
        <taxon>Miscanthus</taxon>
    </lineage>
</organism>
<dbReference type="InterPro" id="IPR006447">
    <property type="entry name" value="Myb_dom_plants"/>
</dbReference>
<dbReference type="EMBL" id="CAJGYO010000018">
    <property type="protein sequence ID" value="CAD6336624.1"/>
    <property type="molecule type" value="Genomic_DNA"/>
</dbReference>
<feature type="compositionally biased region" description="Low complexity" evidence="5">
    <location>
        <begin position="62"/>
        <end position="87"/>
    </location>
</feature>
<dbReference type="AlphaFoldDB" id="A0A811S6F0"/>
<dbReference type="PANTHER" id="PTHR31314:SF174">
    <property type="entry name" value="OS02G0241200 PROTEIN"/>
    <property type="match status" value="1"/>
</dbReference>
<accession>A0A811S6F0</accession>
<dbReference type="Proteomes" id="UP000604825">
    <property type="component" value="Unassembled WGS sequence"/>
</dbReference>
<keyword evidence="1" id="KW-0805">Transcription regulation</keyword>
<evidence type="ECO:0000313" key="7">
    <source>
        <dbReference type="EMBL" id="CAD6336624.1"/>
    </source>
</evidence>
<evidence type="ECO:0000256" key="5">
    <source>
        <dbReference type="SAM" id="MobiDB-lite"/>
    </source>
</evidence>
<evidence type="ECO:0000313" key="8">
    <source>
        <dbReference type="Proteomes" id="UP000604825"/>
    </source>
</evidence>
<dbReference type="SUPFAM" id="SSF46689">
    <property type="entry name" value="Homeodomain-like"/>
    <property type="match status" value="1"/>
</dbReference>
<gene>
    <name evidence="7" type="ORF">NCGR_LOCUS60722</name>
</gene>
<feature type="region of interest" description="Disordered" evidence="5">
    <location>
        <begin position="1"/>
        <end position="105"/>
    </location>
</feature>
<dbReference type="OrthoDB" id="551907at2759"/>
<feature type="compositionally biased region" description="Basic and acidic residues" evidence="5">
    <location>
        <begin position="1"/>
        <end position="10"/>
    </location>
</feature>
<feature type="domain" description="HTH myb-type" evidence="6">
    <location>
        <begin position="113"/>
        <end position="173"/>
    </location>
</feature>
<protein>
    <recommendedName>
        <fullName evidence="6">HTH myb-type domain-containing protein</fullName>
    </recommendedName>
</protein>
<dbReference type="InterPro" id="IPR001005">
    <property type="entry name" value="SANT/Myb"/>
</dbReference>
<dbReference type="FunFam" id="1.10.10.60:FF:000002">
    <property type="entry name" value="Myb family transcription factor"/>
    <property type="match status" value="1"/>
</dbReference>
<proteinExistence type="predicted"/>
<feature type="compositionally biased region" description="Acidic residues" evidence="5">
    <location>
        <begin position="41"/>
        <end position="60"/>
    </location>
</feature>
<dbReference type="InterPro" id="IPR046955">
    <property type="entry name" value="PHR1-like"/>
</dbReference>
<dbReference type="PANTHER" id="PTHR31314">
    <property type="entry name" value="MYB FAMILY TRANSCRIPTION FACTOR PHL7-LIKE"/>
    <property type="match status" value="1"/>
</dbReference>
<reference evidence="7" key="1">
    <citation type="submission" date="2020-10" db="EMBL/GenBank/DDBJ databases">
        <authorList>
            <person name="Han B."/>
            <person name="Lu T."/>
            <person name="Zhao Q."/>
            <person name="Huang X."/>
            <person name="Zhao Y."/>
        </authorList>
    </citation>
    <scope>NUCLEOTIDE SEQUENCE</scope>
</reference>
<keyword evidence="8" id="KW-1185">Reference proteome</keyword>
<dbReference type="GO" id="GO:0003677">
    <property type="term" value="F:DNA binding"/>
    <property type="evidence" value="ECO:0007669"/>
    <property type="project" value="UniProtKB-KW"/>
</dbReference>
<dbReference type="Pfam" id="PF00249">
    <property type="entry name" value="Myb_DNA-binding"/>
    <property type="match status" value="1"/>
</dbReference>
<dbReference type="NCBIfam" id="TIGR01557">
    <property type="entry name" value="myb_SHAQKYF"/>
    <property type="match status" value="1"/>
</dbReference>
<evidence type="ECO:0000256" key="3">
    <source>
        <dbReference type="ARBA" id="ARBA00023163"/>
    </source>
</evidence>
<evidence type="ECO:0000256" key="2">
    <source>
        <dbReference type="ARBA" id="ARBA00023125"/>
    </source>
</evidence>
<evidence type="ECO:0000256" key="1">
    <source>
        <dbReference type="ARBA" id="ARBA00023015"/>
    </source>
</evidence>
<dbReference type="PROSITE" id="PS51294">
    <property type="entry name" value="HTH_MYB"/>
    <property type="match status" value="1"/>
</dbReference>
<evidence type="ECO:0000256" key="4">
    <source>
        <dbReference type="ARBA" id="ARBA00023242"/>
    </source>
</evidence>
<keyword evidence="4" id="KW-0539">Nucleus</keyword>
<dbReference type="GO" id="GO:0003700">
    <property type="term" value="F:DNA-binding transcription factor activity"/>
    <property type="evidence" value="ECO:0007669"/>
    <property type="project" value="InterPro"/>
</dbReference>
<comment type="caution">
    <text evidence="7">The sequence shown here is derived from an EMBL/GenBank/DDBJ whole genome shotgun (WGS) entry which is preliminary data.</text>
</comment>
<keyword evidence="3" id="KW-0804">Transcription</keyword>
<dbReference type="InterPro" id="IPR009057">
    <property type="entry name" value="Homeodomain-like_sf"/>
</dbReference>
<evidence type="ECO:0000259" key="6">
    <source>
        <dbReference type="PROSITE" id="PS51294"/>
    </source>
</evidence>
<name>A0A811S6F0_9POAL</name>